<name>A0A4P9YED2_ROZAC</name>
<organism evidence="2 3">
    <name type="scientific">Rozella allomycis (strain CSF55)</name>
    <dbReference type="NCBI Taxonomy" id="988480"/>
    <lineage>
        <taxon>Eukaryota</taxon>
        <taxon>Fungi</taxon>
        <taxon>Fungi incertae sedis</taxon>
        <taxon>Cryptomycota</taxon>
        <taxon>Cryptomycota incertae sedis</taxon>
        <taxon>Rozella</taxon>
    </lineage>
</organism>
<dbReference type="Proteomes" id="UP000281549">
    <property type="component" value="Unassembled WGS sequence"/>
</dbReference>
<keyword evidence="1" id="KW-0732">Signal</keyword>
<feature type="chain" id="PRO_5020278179" evidence="1">
    <location>
        <begin position="25"/>
        <end position="170"/>
    </location>
</feature>
<evidence type="ECO:0000313" key="3">
    <source>
        <dbReference type="Proteomes" id="UP000281549"/>
    </source>
</evidence>
<dbReference type="AlphaFoldDB" id="A0A4P9YED2"/>
<feature type="non-terminal residue" evidence="2">
    <location>
        <position position="170"/>
    </location>
</feature>
<sequence length="170" mass="18974">MAPDRAAWLAAGMIGLLLLLLCYSLPVHRPLPFDSVKGAVIVISLWRTCALVIASPSDERDITIISIEKSMDNIFGAIFNAVETAVQSVSSAAEKVINSAKKVIELVSNLHTLKFKHVNFGFVWNENNKIVDFDVEFSIKEKPIGFKFSFDFNNIFNSIYSFFKNAVQNL</sequence>
<dbReference type="EMBL" id="ML005657">
    <property type="protein sequence ID" value="RKP17843.1"/>
    <property type="molecule type" value="Genomic_DNA"/>
</dbReference>
<protein>
    <submittedName>
        <fullName evidence="2">Uncharacterized protein</fullName>
    </submittedName>
</protein>
<evidence type="ECO:0000313" key="2">
    <source>
        <dbReference type="EMBL" id="RKP17843.1"/>
    </source>
</evidence>
<accession>A0A4P9YED2</accession>
<proteinExistence type="predicted"/>
<evidence type="ECO:0000256" key="1">
    <source>
        <dbReference type="SAM" id="SignalP"/>
    </source>
</evidence>
<reference evidence="3" key="1">
    <citation type="journal article" date="2018" name="Nat. Microbiol.">
        <title>Leveraging single-cell genomics to expand the fungal tree of life.</title>
        <authorList>
            <person name="Ahrendt S.R."/>
            <person name="Quandt C.A."/>
            <person name="Ciobanu D."/>
            <person name="Clum A."/>
            <person name="Salamov A."/>
            <person name="Andreopoulos B."/>
            <person name="Cheng J.F."/>
            <person name="Woyke T."/>
            <person name="Pelin A."/>
            <person name="Henrissat B."/>
            <person name="Reynolds N.K."/>
            <person name="Benny G.L."/>
            <person name="Smith M.E."/>
            <person name="James T.Y."/>
            <person name="Grigoriev I.V."/>
        </authorList>
    </citation>
    <scope>NUCLEOTIDE SEQUENCE [LARGE SCALE GENOMIC DNA]</scope>
    <source>
        <strain evidence="3">CSF55</strain>
    </source>
</reference>
<gene>
    <name evidence="2" type="ORF">ROZALSC1DRAFT_30393</name>
</gene>
<feature type="signal peptide" evidence="1">
    <location>
        <begin position="1"/>
        <end position="24"/>
    </location>
</feature>